<keyword evidence="2" id="KW-1185">Reference proteome</keyword>
<sequence>MEKKKIKKLELHKKEVLDLSRENMQNVLGGGSTLTYDFGATCPQTVPANCDPNQTNDCEGGGPTWPTAGEITCGYTADDICHTGDWWVCTRT</sequence>
<reference evidence="1 2" key="1">
    <citation type="submission" date="2014-07" db="EMBL/GenBank/DDBJ databases">
        <title>Genome of Chryseobacterium luteum DSM 18605.</title>
        <authorList>
            <person name="Stropko S.J."/>
            <person name="Pipes S.E."/>
            <person name="Newman J.D."/>
        </authorList>
    </citation>
    <scope>NUCLEOTIDE SEQUENCE [LARGE SCALE GENOMIC DNA]</scope>
    <source>
        <strain evidence="1 2">DSM 18605</strain>
    </source>
</reference>
<dbReference type="RefSeq" id="WP_034700697.1">
    <property type="nucleotide sequence ID" value="NZ_JPRO01000001.1"/>
</dbReference>
<protein>
    <recommendedName>
        <fullName evidence="3">Natural product</fullName>
    </recommendedName>
</protein>
<dbReference type="STRING" id="421531.IX38_00020"/>
<dbReference type="Proteomes" id="UP000028703">
    <property type="component" value="Unassembled WGS sequence"/>
</dbReference>
<dbReference type="OrthoDB" id="1265535at2"/>
<comment type="caution">
    <text evidence="1">The sequence shown here is derived from an EMBL/GenBank/DDBJ whole genome shotgun (WGS) entry which is preliminary data.</text>
</comment>
<evidence type="ECO:0008006" key="3">
    <source>
        <dbReference type="Google" id="ProtNLM"/>
    </source>
</evidence>
<gene>
    <name evidence="1" type="ORF">IX38_00020</name>
</gene>
<dbReference type="EMBL" id="JPRO01000001">
    <property type="protein sequence ID" value="KFF08940.1"/>
    <property type="molecule type" value="Genomic_DNA"/>
</dbReference>
<evidence type="ECO:0000313" key="2">
    <source>
        <dbReference type="Proteomes" id="UP000028703"/>
    </source>
</evidence>
<evidence type="ECO:0000313" key="1">
    <source>
        <dbReference type="EMBL" id="KFF08940.1"/>
    </source>
</evidence>
<dbReference type="AlphaFoldDB" id="A0A085ZWX6"/>
<proteinExistence type="predicted"/>
<name>A0A085ZWX6_9FLAO</name>
<organism evidence="1 2">
    <name type="scientific">Chryseobacterium luteum</name>
    <dbReference type="NCBI Taxonomy" id="421531"/>
    <lineage>
        <taxon>Bacteria</taxon>
        <taxon>Pseudomonadati</taxon>
        <taxon>Bacteroidota</taxon>
        <taxon>Flavobacteriia</taxon>
        <taxon>Flavobacteriales</taxon>
        <taxon>Weeksellaceae</taxon>
        <taxon>Chryseobacterium group</taxon>
        <taxon>Chryseobacterium</taxon>
    </lineage>
</organism>
<dbReference type="NCBIfam" id="NF038158">
    <property type="entry name" value="lant_leader_L1b"/>
    <property type="match status" value="1"/>
</dbReference>
<accession>A0A085ZWX6</accession>